<accession>A0A8J1XF79</accession>
<evidence type="ECO:0000313" key="1">
    <source>
        <dbReference type="EMBL" id="CAH1783621.1"/>
    </source>
</evidence>
<keyword evidence="2" id="KW-1185">Reference proteome</keyword>
<sequence length="113" mass="12945">MYIQVVSVLSVMCCSLMLHFVEGQHTHFSTGWAPGFGVGKRGGMKDYPTENCEEKLQTYMRILEKIYSDGDEDVISYALPKFLNRIERLTKECQDNLKPFYAETNRINPNGAE</sequence>
<organism evidence="1 2">
    <name type="scientific">Owenia fusiformis</name>
    <name type="common">Polychaete worm</name>
    <dbReference type="NCBI Taxonomy" id="6347"/>
    <lineage>
        <taxon>Eukaryota</taxon>
        <taxon>Metazoa</taxon>
        <taxon>Spiralia</taxon>
        <taxon>Lophotrochozoa</taxon>
        <taxon>Annelida</taxon>
        <taxon>Polychaeta</taxon>
        <taxon>Sedentaria</taxon>
        <taxon>Canalipalpata</taxon>
        <taxon>Sabellida</taxon>
        <taxon>Oweniida</taxon>
        <taxon>Oweniidae</taxon>
        <taxon>Owenia</taxon>
    </lineage>
</organism>
<dbReference type="EMBL" id="CAIIXF020000005">
    <property type="protein sequence ID" value="CAH1783621.1"/>
    <property type="molecule type" value="Genomic_DNA"/>
</dbReference>
<evidence type="ECO:0000313" key="2">
    <source>
        <dbReference type="Proteomes" id="UP000749559"/>
    </source>
</evidence>
<dbReference type="Proteomes" id="UP000749559">
    <property type="component" value="Unassembled WGS sequence"/>
</dbReference>
<reference evidence="1" key="1">
    <citation type="submission" date="2022-03" db="EMBL/GenBank/DDBJ databases">
        <authorList>
            <person name="Martin C."/>
        </authorList>
    </citation>
    <scope>NUCLEOTIDE SEQUENCE</scope>
</reference>
<dbReference type="AlphaFoldDB" id="A0A8J1XF79"/>
<protein>
    <submittedName>
        <fullName evidence="1">Uncharacterized protein</fullName>
    </submittedName>
</protein>
<comment type="caution">
    <text evidence="1">The sequence shown here is derived from an EMBL/GenBank/DDBJ whole genome shotgun (WGS) entry which is preliminary data.</text>
</comment>
<proteinExistence type="predicted"/>
<name>A0A8J1XF79_OWEFU</name>
<gene>
    <name evidence="1" type="ORF">OFUS_LOCUS9944</name>
</gene>